<gene>
    <name evidence="3" type="ORF">TGAMA5MH_00931</name>
</gene>
<dbReference type="Gene3D" id="3.30.70.100">
    <property type="match status" value="1"/>
</dbReference>
<reference evidence="3 4" key="1">
    <citation type="submission" date="2017-02" db="EMBL/GenBank/DDBJ databases">
        <title>Genomes of Trichoderma spp. with biocontrol activity.</title>
        <authorList>
            <person name="Gardiner D."/>
            <person name="Kazan K."/>
            <person name="Vos C."/>
            <person name="Harvey P."/>
        </authorList>
    </citation>
    <scope>NUCLEOTIDE SEQUENCE [LARGE SCALE GENOMIC DNA]</scope>
    <source>
        <strain evidence="3 4">A5MH</strain>
    </source>
</reference>
<dbReference type="SMART" id="SM00886">
    <property type="entry name" value="Dabb"/>
    <property type="match status" value="1"/>
</dbReference>
<comment type="caution">
    <text evidence="3">The sequence shown here is derived from an EMBL/GenBank/DDBJ whole genome shotgun (WGS) entry which is preliminary data.</text>
</comment>
<dbReference type="Pfam" id="PF07876">
    <property type="entry name" value="Dabb"/>
    <property type="match status" value="1"/>
</dbReference>
<dbReference type="SUPFAM" id="SSF54909">
    <property type="entry name" value="Dimeric alpha+beta barrel"/>
    <property type="match status" value="1"/>
</dbReference>
<dbReference type="PANTHER" id="PTHR33178:SF19">
    <property type="entry name" value="STRESS-RESPONSE A_B BARREL DOMAIN-CONTAINING PROTEIN"/>
    <property type="match status" value="1"/>
</dbReference>
<organism evidence="3 4">
    <name type="scientific">Trichoderma gamsii</name>
    <dbReference type="NCBI Taxonomy" id="398673"/>
    <lineage>
        <taxon>Eukaryota</taxon>
        <taxon>Fungi</taxon>
        <taxon>Dikarya</taxon>
        <taxon>Ascomycota</taxon>
        <taxon>Pezizomycotina</taxon>
        <taxon>Sordariomycetes</taxon>
        <taxon>Hypocreomycetidae</taxon>
        <taxon>Hypocreales</taxon>
        <taxon>Hypocreaceae</taxon>
        <taxon>Trichoderma</taxon>
    </lineage>
</organism>
<accession>A0A2K0TQT3</accession>
<dbReference type="InterPro" id="IPR013097">
    <property type="entry name" value="Dabb"/>
</dbReference>
<evidence type="ECO:0000313" key="4">
    <source>
        <dbReference type="Proteomes" id="UP000236546"/>
    </source>
</evidence>
<dbReference type="OrthoDB" id="42919at2759"/>
<evidence type="ECO:0000256" key="1">
    <source>
        <dbReference type="ARBA" id="ARBA00011738"/>
    </source>
</evidence>
<protein>
    <recommendedName>
        <fullName evidence="2">Stress-response A/B barrel domain-containing protein</fullName>
    </recommendedName>
</protein>
<dbReference type="PANTHER" id="PTHR33178">
    <property type="match status" value="1"/>
</dbReference>
<dbReference type="AlphaFoldDB" id="A0A2K0TQT3"/>
<proteinExistence type="predicted"/>
<dbReference type="InterPro" id="IPR044662">
    <property type="entry name" value="HS1/DABB1-like"/>
</dbReference>
<feature type="domain" description="Stress-response A/B barrel" evidence="2">
    <location>
        <begin position="3"/>
        <end position="98"/>
    </location>
</feature>
<dbReference type="Proteomes" id="UP000236546">
    <property type="component" value="Unassembled WGS sequence"/>
</dbReference>
<sequence length="102" mass="11153">MPVYHVVLFKLKPEVTAKQLEDWGKLAYAMLGQVPGLTKISFGKPLPMTASRAKGFDMGLVAILDSPAALSTYAAHDAHLPVMALREELCDDAMAYDLEFDV</sequence>
<name>A0A2K0TQT3_9HYPO</name>
<comment type="subunit">
    <text evidence="1">Homodimer.</text>
</comment>
<evidence type="ECO:0000313" key="3">
    <source>
        <dbReference type="EMBL" id="PNP47879.1"/>
    </source>
</evidence>
<evidence type="ECO:0000259" key="2">
    <source>
        <dbReference type="PROSITE" id="PS51502"/>
    </source>
</evidence>
<dbReference type="PROSITE" id="PS51502">
    <property type="entry name" value="S_R_A_B_BARREL"/>
    <property type="match status" value="1"/>
</dbReference>
<dbReference type="InterPro" id="IPR011008">
    <property type="entry name" value="Dimeric_a/b-barrel"/>
</dbReference>
<dbReference type="EMBL" id="MTYH01000012">
    <property type="protein sequence ID" value="PNP47879.1"/>
    <property type="molecule type" value="Genomic_DNA"/>
</dbReference>